<proteinExistence type="predicted"/>
<dbReference type="Proteomes" id="UP001374584">
    <property type="component" value="Unassembled WGS sequence"/>
</dbReference>
<sequence length="142" mass="16604">MKMKLLLSYMLCYQVCTNKIIVSFLLYSLCWETELSEQGPCSRPQISKSEYIGVSEIIIKYSVKFCVVRIILELCEDLNLLNKVVYYIMFSCISFFRRSENRRNGGNLFIVVFKLTLQKNKINLRLVKSPLELLSMICNVFS</sequence>
<protein>
    <submittedName>
        <fullName evidence="1">Uncharacterized protein</fullName>
    </submittedName>
</protein>
<name>A0AAN9QP41_PHACN</name>
<organism evidence="1 2">
    <name type="scientific">Phaseolus coccineus</name>
    <name type="common">Scarlet runner bean</name>
    <name type="synonym">Phaseolus multiflorus</name>
    <dbReference type="NCBI Taxonomy" id="3886"/>
    <lineage>
        <taxon>Eukaryota</taxon>
        <taxon>Viridiplantae</taxon>
        <taxon>Streptophyta</taxon>
        <taxon>Embryophyta</taxon>
        <taxon>Tracheophyta</taxon>
        <taxon>Spermatophyta</taxon>
        <taxon>Magnoliopsida</taxon>
        <taxon>eudicotyledons</taxon>
        <taxon>Gunneridae</taxon>
        <taxon>Pentapetalae</taxon>
        <taxon>rosids</taxon>
        <taxon>fabids</taxon>
        <taxon>Fabales</taxon>
        <taxon>Fabaceae</taxon>
        <taxon>Papilionoideae</taxon>
        <taxon>50 kb inversion clade</taxon>
        <taxon>NPAAA clade</taxon>
        <taxon>indigoferoid/millettioid clade</taxon>
        <taxon>Phaseoleae</taxon>
        <taxon>Phaseolus</taxon>
    </lineage>
</organism>
<keyword evidence="2" id="KW-1185">Reference proteome</keyword>
<dbReference type="AlphaFoldDB" id="A0AAN9QP41"/>
<evidence type="ECO:0000313" key="2">
    <source>
        <dbReference type="Proteomes" id="UP001374584"/>
    </source>
</evidence>
<accession>A0AAN9QP41</accession>
<dbReference type="EMBL" id="JAYMYR010000009">
    <property type="protein sequence ID" value="KAK7342919.1"/>
    <property type="molecule type" value="Genomic_DNA"/>
</dbReference>
<comment type="caution">
    <text evidence="1">The sequence shown here is derived from an EMBL/GenBank/DDBJ whole genome shotgun (WGS) entry which is preliminary data.</text>
</comment>
<reference evidence="1 2" key="1">
    <citation type="submission" date="2024-01" db="EMBL/GenBank/DDBJ databases">
        <title>The genomes of 5 underutilized Papilionoideae crops provide insights into root nodulation and disease resistanc.</title>
        <authorList>
            <person name="Jiang F."/>
        </authorList>
    </citation>
    <scope>NUCLEOTIDE SEQUENCE [LARGE SCALE GENOMIC DNA]</scope>
    <source>
        <strain evidence="1">JINMINGXINNONG_FW02</strain>
        <tissue evidence="1">Leaves</tissue>
    </source>
</reference>
<evidence type="ECO:0000313" key="1">
    <source>
        <dbReference type="EMBL" id="KAK7342919.1"/>
    </source>
</evidence>
<gene>
    <name evidence="1" type="ORF">VNO80_25877</name>
</gene>